<proteinExistence type="predicted"/>
<name>A0A9Q1JI21_9CARY</name>
<accession>A0A9Q1JI21</accession>
<dbReference type="AlphaFoldDB" id="A0A9Q1JI21"/>
<sequence length="292" mass="32091">MGGELDDGGAEKVTYAAGLTKCIMLKEGIGMEEVRRMVIEITGNDLSVKKFTTGGMVMEVEGDADVRMFVKENDEHEYFYVGDNDGPKRRTHRAAASREGRIRSYDHGVSCGRSGRDRDDMVEEGRKGVGLKKVVVSKMGGCIGDHPQTRLRVGREIIELSDDYEISVASEDVGDDEGALVHPMETHDMGTVDGKTGRVVGGDDLDDDYDRCILPPPIGDSQGTRSRRYSKCGEVGHTRRTCHNPRADFGASYESNVVEVEDLLDGSPLKQLKLHSGVFCNSIDKFIPATWK</sequence>
<reference evidence="1" key="1">
    <citation type="submission" date="2022-04" db="EMBL/GenBank/DDBJ databases">
        <title>Carnegiea gigantea Genome sequencing and assembly v2.</title>
        <authorList>
            <person name="Copetti D."/>
            <person name="Sanderson M.J."/>
            <person name="Burquez A."/>
            <person name="Wojciechowski M.F."/>
        </authorList>
    </citation>
    <scope>NUCLEOTIDE SEQUENCE</scope>
    <source>
        <strain evidence="1">SGP5-SGP5p</strain>
        <tissue evidence="1">Aerial part</tissue>
    </source>
</reference>
<keyword evidence="2" id="KW-1185">Reference proteome</keyword>
<evidence type="ECO:0000313" key="1">
    <source>
        <dbReference type="EMBL" id="KAJ8423694.1"/>
    </source>
</evidence>
<comment type="caution">
    <text evidence="1">The sequence shown here is derived from an EMBL/GenBank/DDBJ whole genome shotgun (WGS) entry which is preliminary data.</text>
</comment>
<gene>
    <name evidence="1" type="ORF">Cgig2_003378</name>
</gene>
<protein>
    <submittedName>
        <fullName evidence="1">Uncharacterized protein</fullName>
    </submittedName>
</protein>
<dbReference type="EMBL" id="JAKOGI010001897">
    <property type="protein sequence ID" value="KAJ8423694.1"/>
    <property type="molecule type" value="Genomic_DNA"/>
</dbReference>
<evidence type="ECO:0000313" key="2">
    <source>
        <dbReference type="Proteomes" id="UP001153076"/>
    </source>
</evidence>
<organism evidence="1 2">
    <name type="scientific">Carnegiea gigantea</name>
    <dbReference type="NCBI Taxonomy" id="171969"/>
    <lineage>
        <taxon>Eukaryota</taxon>
        <taxon>Viridiplantae</taxon>
        <taxon>Streptophyta</taxon>
        <taxon>Embryophyta</taxon>
        <taxon>Tracheophyta</taxon>
        <taxon>Spermatophyta</taxon>
        <taxon>Magnoliopsida</taxon>
        <taxon>eudicotyledons</taxon>
        <taxon>Gunneridae</taxon>
        <taxon>Pentapetalae</taxon>
        <taxon>Caryophyllales</taxon>
        <taxon>Cactineae</taxon>
        <taxon>Cactaceae</taxon>
        <taxon>Cactoideae</taxon>
        <taxon>Echinocereeae</taxon>
        <taxon>Carnegiea</taxon>
    </lineage>
</organism>
<dbReference type="Proteomes" id="UP001153076">
    <property type="component" value="Unassembled WGS sequence"/>
</dbReference>